<evidence type="ECO:0000256" key="7">
    <source>
        <dbReference type="ARBA" id="ARBA00023180"/>
    </source>
</evidence>
<feature type="compositionally biased region" description="Low complexity" evidence="10">
    <location>
        <begin position="723"/>
        <end position="747"/>
    </location>
</feature>
<dbReference type="AlphaFoldDB" id="A0AB34G531"/>
<feature type="region of interest" description="Disordered" evidence="10">
    <location>
        <begin position="316"/>
        <end position="338"/>
    </location>
</feature>
<keyword evidence="7" id="KW-0325">Glycoprotein</keyword>
<feature type="region of interest" description="Disordered" evidence="10">
    <location>
        <begin position="626"/>
        <end position="672"/>
    </location>
</feature>
<dbReference type="Pfam" id="PF01735">
    <property type="entry name" value="PLA2_B"/>
    <property type="match status" value="1"/>
</dbReference>
<dbReference type="GO" id="GO:0004623">
    <property type="term" value="F:phospholipase A2 activity"/>
    <property type="evidence" value="ECO:0007669"/>
    <property type="project" value="TreeGrafter"/>
</dbReference>
<reference evidence="12" key="1">
    <citation type="submission" date="2023-01" db="EMBL/GenBank/DDBJ databases">
        <title>The growth and conidiation of Purpureocillium lavendulum are regulated by nitrogen source and histone H3K14 acetylation.</title>
        <authorList>
            <person name="Tang P."/>
            <person name="Han J."/>
            <person name="Zhang C."/>
            <person name="Tang P."/>
            <person name="Qi F."/>
            <person name="Zhang K."/>
            <person name="Liang L."/>
        </authorList>
    </citation>
    <scope>NUCLEOTIDE SEQUENCE</scope>
    <source>
        <strain evidence="12">YMF1.00683</strain>
    </source>
</reference>
<keyword evidence="13" id="KW-1185">Reference proteome</keyword>
<protein>
    <recommendedName>
        <fullName evidence="2 9">Lysophospholipase</fullName>
        <ecNumber evidence="2 9">3.1.1.5</ecNumber>
    </recommendedName>
</protein>
<dbReference type="Gene3D" id="3.40.1090.10">
    <property type="entry name" value="Cytosolic phospholipase A2 catalytic domain"/>
    <property type="match status" value="1"/>
</dbReference>
<name>A0AB34G531_9HYPO</name>
<evidence type="ECO:0000256" key="2">
    <source>
        <dbReference type="ARBA" id="ARBA00013274"/>
    </source>
</evidence>
<keyword evidence="3" id="KW-0732">Signal</keyword>
<evidence type="ECO:0000256" key="4">
    <source>
        <dbReference type="ARBA" id="ARBA00022801"/>
    </source>
</evidence>
<dbReference type="SUPFAM" id="SSF52151">
    <property type="entry name" value="FabD/lysophospholipase-like"/>
    <property type="match status" value="1"/>
</dbReference>
<dbReference type="SMART" id="SM00022">
    <property type="entry name" value="PLAc"/>
    <property type="match status" value="1"/>
</dbReference>
<dbReference type="GO" id="GO:0046475">
    <property type="term" value="P:glycerophospholipid catabolic process"/>
    <property type="evidence" value="ECO:0007669"/>
    <property type="project" value="TreeGrafter"/>
</dbReference>
<accession>A0AB34G531</accession>
<dbReference type="EC" id="3.1.1.5" evidence="2 9"/>
<feature type="compositionally biased region" description="Gly residues" evidence="10">
    <location>
        <begin position="629"/>
        <end position="667"/>
    </location>
</feature>
<keyword evidence="4 8" id="KW-0378">Hydrolase</keyword>
<gene>
    <name evidence="12" type="primary">PLB</name>
    <name evidence="12" type="ORF">O9K51_00423</name>
</gene>
<sequence>MDYLKVANISGFDVQEYMGKVNESTVPILGMSISGGGTQSGIGGLGIWQAYDARYPPAVAAGTGGLTQILSYITGLSGGGAVTVSLMYDIPVVPLTSWLLMTDTYHADSAANNFGTFEEIRGATNFSAPYDVGPTGNQTAFFNEIFENAGAKAEAGFPVSAADPFGQFWATWLPENSTFLNYSDLASPGSPLAAGAGPLPIITLAEVVPGQSPEMGNITYPGRNDTNGFNLTSYEVTPFEFGSWLGGRVQGFVPTQWLGTSMSNGTAQNGSECVRGFDRLSFVQGSTTNAFCAWFIDDFYGVPIFAKRSSYAAAARKRQQQQQQQQQTNDIPIPPGQEQSPLVQIVNETASSFQQTFNQSLWATYPNPFEDYNEAMSNVSELLLVDGSLTGENNPIRPLIVPERRVDFIILYEASSEAKYSWVNGTSLQNSPELTGVRIDTARSASQGNIPFPKIPTVDTMIANNFTSQPTLFGCHDDDGDGDGSGAAAAAAAPIVLYLPNSPWTGYSNFSYQTPAFTDAQLDATVSNAMQLATYGNGSVDGGSDVEWPACLACAAVSRSMRRAGVDLPAQCARCFARHCWDGREAQGDDAKGSGSREAADLLDLKPRLNPSLTFQEWNTTVWQAQQAGGDGSSRGGGSGNGSGGGGGGGGRGEGGGGTGDSGGTGGASSVRETPVGSVLSFAILALGFAVTSIYPRHRIGPHRAPADARPLSGVSSSTANRLSASPSISSTSLAPSIRSRSSTTSRSHLRSAAIRLRAPASASSCRPASRCRALYMSSSRIVRSSSSRFRYAASSSSRHCCHTRRPLSMRRRSGRIPASTAAAASGLPLQKACSSSSYSPSTLRSCAARIAYSRPNAFSLASILDCTTVRPLRVLLRVKLCLLCLAVLGQVALLLVVLRVHHDLLQLMKLVQPLSQLLVLEFNLSSAHRLLSDALLYLLLPPLLGQPGLLQSLQFRSPGLFPLEGLDLGEDLPQLRRLRLLSEHALLAALLDGIFEGMQLLHRARTCSPALATDVAELVPAPACHVLARLPVLDQGVAARAPFPPLLLGQHVIRDVLQDDAERNLVQAALWWPLLLVLDGRRDEADEALAAVTMASDFDAVSLRDVVEA</sequence>
<dbReference type="GO" id="GO:0004622">
    <property type="term" value="F:phosphatidylcholine lysophospholipase activity"/>
    <property type="evidence" value="ECO:0007669"/>
    <property type="project" value="UniProtKB-EC"/>
</dbReference>
<dbReference type="InterPro" id="IPR016035">
    <property type="entry name" value="Acyl_Trfase/lysoPLipase"/>
</dbReference>
<dbReference type="Proteomes" id="UP001163105">
    <property type="component" value="Unassembled WGS sequence"/>
</dbReference>
<dbReference type="PROSITE" id="PS51210">
    <property type="entry name" value="PLA2C"/>
    <property type="match status" value="1"/>
</dbReference>
<comment type="catalytic activity">
    <reaction evidence="9">
        <text>a 1-acyl-sn-glycero-3-phosphocholine + H2O = sn-glycerol 3-phosphocholine + a fatty acid + H(+)</text>
        <dbReference type="Rhea" id="RHEA:15177"/>
        <dbReference type="ChEBI" id="CHEBI:15377"/>
        <dbReference type="ChEBI" id="CHEBI:15378"/>
        <dbReference type="ChEBI" id="CHEBI:16870"/>
        <dbReference type="ChEBI" id="CHEBI:28868"/>
        <dbReference type="ChEBI" id="CHEBI:58168"/>
        <dbReference type="EC" id="3.1.1.5"/>
    </reaction>
</comment>
<evidence type="ECO:0000256" key="5">
    <source>
        <dbReference type="ARBA" id="ARBA00022963"/>
    </source>
</evidence>
<evidence type="ECO:0000256" key="8">
    <source>
        <dbReference type="PROSITE-ProRule" id="PRU00555"/>
    </source>
</evidence>
<evidence type="ECO:0000256" key="10">
    <source>
        <dbReference type="SAM" id="MobiDB-lite"/>
    </source>
</evidence>
<comment type="similarity">
    <text evidence="1 9">Belongs to the lysophospholipase family.</text>
</comment>
<dbReference type="EMBL" id="JAQHRD010000001">
    <property type="protein sequence ID" value="KAJ6445661.1"/>
    <property type="molecule type" value="Genomic_DNA"/>
</dbReference>
<feature type="region of interest" description="Disordered" evidence="10">
    <location>
        <begin position="702"/>
        <end position="753"/>
    </location>
</feature>
<organism evidence="12 13">
    <name type="scientific">Purpureocillium lavendulum</name>
    <dbReference type="NCBI Taxonomy" id="1247861"/>
    <lineage>
        <taxon>Eukaryota</taxon>
        <taxon>Fungi</taxon>
        <taxon>Dikarya</taxon>
        <taxon>Ascomycota</taxon>
        <taxon>Pezizomycotina</taxon>
        <taxon>Sordariomycetes</taxon>
        <taxon>Hypocreomycetidae</taxon>
        <taxon>Hypocreales</taxon>
        <taxon>Ophiocordycipitaceae</taxon>
        <taxon>Purpureocillium</taxon>
    </lineage>
</organism>
<keyword evidence="6 8" id="KW-0443">Lipid metabolism</keyword>
<dbReference type="InterPro" id="IPR002642">
    <property type="entry name" value="LysoPLipase_cat_dom"/>
</dbReference>
<evidence type="ECO:0000259" key="11">
    <source>
        <dbReference type="PROSITE" id="PS51210"/>
    </source>
</evidence>
<proteinExistence type="inferred from homology"/>
<evidence type="ECO:0000256" key="6">
    <source>
        <dbReference type="ARBA" id="ARBA00023098"/>
    </source>
</evidence>
<feature type="domain" description="PLA2c" evidence="11">
    <location>
        <begin position="1"/>
        <end position="586"/>
    </location>
</feature>
<evidence type="ECO:0000256" key="9">
    <source>
        <dbReference type="RuleBase" id="RU362103"/>
    </source>
</evidence>
<dbReference type="PANTHER" id="PTHR10728:SF33">
    <property type="entry name" value="LYSOPHOSPHOLIPASE 1-RELATED"/>
    <property type="match status" value="1"/>
</dbReference>
<evidence type="ECO:0000256" key="3">
    <source>
        <dbReference type="ARBA" id="ARBA00022729"/>
    </source>
</evidence>
<evidence type="ECO:0000313" key="13">
    <source>
        <dbReference type="Proteomes" id="UP001163105"/>
    </source>
</evidence>
<dbReference type="PANTHER" id="PTHR10728">
    <property type="entry name" value="CYTOSOLIC PHOSPHOLIPASE A2"/>
    <property type="match status" value="1"/>
</dbReference>
<evidence type="ECO:0000313" key="12">
    <source>
        <dbReference type="EMBL" id="KAJ6445661.1"/>
    </source>
</evidence>
<evidence type="ECO:0000256" key="1">
    <source>
        <dbReference type="ARBA" id="ARBA00008780"/>
    </source>
</evidence>
<keyword evidence="5 8" id="KW-0442">Lipid degradation</keyword>
<comment type="caution">
    <text evidence="12">The sequence shown here is derived from an EMBL/GenBank/DDBJ whole genome shotgun (WGS) entry which is preliminary data.</text>
</comment>
<feature type="compositionally biased region" description="Low complexity" evidence="10">
    <location>
        <begin position="316"/>
        <end position="327"/>
    </location>
</feature>
<dbReference type="GO" id="GO:0005829">
    <property type="term" value="C:cytosol"/>
    <property type="evidence" value="ECO:0007669"/>
    <property type="project" value="TreeGrafter"/>
</dbReference>